<dbReference type="SUPFAM" id="SSF52172">
    <property type="entry name" value="CheY-like"/>
    <property type="match status" value="2"/>
</dbReference>
<evidence type="ECO:0000259" key="9">
    <source>
        <dbReference type="PROSITE" id="PS50110"/>
    </source>
</evidence>
<keyword evidence="7" id="KW-1133">Transmembrane helix</keyword>
<dbReference type="InterPro" id="IPR003594">
    <property type="entry name" value="HATPase_dom"/>
</dbReference>
<dbReference type="SMART" id="SM00387">
    <property type="entry name" value="HATPase_c"/>
    <property type="match status" value="1"/>
</dbReference>
<protein>
    <recommendedName>
        <fullName evidence="2">histidine kinase</fullName>
        <ecNumber evidence="2">2.7.13.3</ecNumber>
    </recommendedName>
</protein>
<dbReference type="Pfam" id="PF00512">
    <property type="entry name" value="HisKA"/>
    <property type="match status" value="1"/>
</dbReference>
<dbReference type="SMART" id="SM00448">
    <property type="entry name" value="REC"/>
    <property type="match status" value="2"/>
</dbReference>
<evidence type="ECO:0000256" key="2">
    <source>
        <dbReference type="ARBA" id="ARBA00012438"/>
    </source>
</evidence>
<keyword evidence="3 6" id="KW-0597">Phosphoprotein</keyword>
<dbReference type="Pfam" id="PF00072">
    <property type="entry name" value="Response_reg"/>
    <property type="match status" value="2"/>
</dbReference>
<dbReference type="InterPro" id="IPR004358">
    <property type="entry name" value="Sig_transdc_His_kin-like_C"/>
</dbReference>
<evidence type="ECO:0000256" key="4">
    <source>
        <dbReference type="ARBA" id="ARBA00022679"/>
    </source>
</evidence>
<dbReference type="Proteomes" id="UP000763641">
    <property type="component" value="Unassembled WGS sequence"/>
</dbReference>
<dbReference type="EC" id="2.7.13.3" evidence="2"/>
<evidence type="ECO:0000256" key="3">
    <source>
        <dbReference type="ARBA" id="ARBA00022553"/>
    </source>
</evidence>
<feature type="domain" description="Histidine kinase" evidence="8">
    <location>
        <begin position="164"/>
        <end position="386"/>
    </location>
</feature>
<dbReference type="SUPFAM" id="SSF55874">
    <property type="entry name" value="ATPase domain of HSP90 chaperone/DNA topoisomerase II/histidine kinase"/>
    <property type="match status" value="1"/>
</dbReference>
<dbReference type="PRINTS" id="PR00344">
    <property type="entry name" value="BCTRLSENSOR"/>
</dbReference>
<evidence type="ECO:0000256" key="1">
    <source>
        <dbReference type="ARBA" id="ARBA00000085"/>
    </source>
</evidence>
<dbReference type="InterPro" id="IPR005467">
    <property type="entry name" value="His_kinase_dom"/>
</dbReference>
<comment type="catalytic activity">
    <reaction evidence="1">
        <text>ATP + protein L-histidine = ADP + protein N-phospho-L-histidine.</text>
        <dbReference type="EC" id="2.7.13.3"/>
    </reaction>
</comment>
<keyword evidence="7" id="KW-0472">Membrane</keyword>
<dbReference type="Gene3D" id="3.40.50.2300">
    <property type="match status" value="2"/>
</dbReference>
<dbReference type="Gene3D" id="1.10.287.130">
    <property type="match status" value="1"/>
</dbReference>
<organism evidence="10 11">
    <name type="scientific">Sphingomonas longa</name>
    <dbReference type="NCBI Taxonomy" id="2778730"/>
    <lineage>
        <taxon>Bacteria</taxon>
        <taxon>Pseudomonadati</taxon>
        <taxon>Pseudomonadota</taxon>
        <taxon>Alphaproteobacteria</taxon>
        <taxon>Sphingomonadales</taxon>
        <taxon>Sphingomonadaceae</taxon>
        <taxon>Sphingomonas</taxon>
    </lineage>
</organism>
<feature type="modified residue" description="4-aspartylphosphate" evidence="6">
    <location>
        <position position="464"/>
    </location>
</feature>
<evidence type="ECO:0000313" key="10">
    <source>
        <dbReference type="EMBL" id="MBM6577887.1"/>
    </source>
</evidence>
<keyword evidence="5" id="KW-0418">Kinase</keyword>
<gene>
    <name evidence="10" type="ORF">ILT43_16010</name>
</gene>
<evidence type="ECO:0000256" key="5">
    <source>
        <dbReference type="ARBA" id="ARBA00022777"/>
    </source>
</evidence>
<dbReference type="EMBL" id="JAFEMC010000005">
    <property type="protein sequence ID" value="MBM6577887.1"/>
    <property type="molecule type" value="Genomic_DNA"/>
</dbReference>
<sequence>MKPAMFDDDGHRPLLYQAARRSLHLPLTVALLAVVATAVIAGAMAGLLTEPMTPLWPVAAALMALAIGGGAAVIAARLLARSIVRATITPLELLVGQLEPEDLAAFHWQRGDALSRSEITADTKLLKRRIREIARRARETMGALEQAREQANQQNIAKSQFLATMSHELRTPLNAILGYAMLLHEDAADVGNAATMADLDRIQHAGRTLLALINDILDLSKIEAGRTTVSRVVIDVKALVAAVVATAGTEAPPNGNRFTMTVDDGVGIMIGDVDKVRQCLSNLISNAFKFTRGGEVELTVAAHERDHQPWIAFTVRDTGIGIPPEHVERLFEAFQQLDGSSTRQFGGTGLGLAIVRRLARIMGGDCTVDSVAGVGSTFRLVLPMGDAVMRRDLLDVPAAGVEDTRFLETPSAEHTALVVDDDPAAIDLTQRWLSRMGYSVLSTTSADAALDLARLHMPDFILLDALLPGRTGYDVLEELRRDPRIGHIPTILVTIDDDRARGLRAGATDYLRKPVTEAQLRDVLDVYRLRASGEVLVIDDDDDAADLLTRCVAQVGFSTRRAINGVQGLAMAADIRPDAIVLDLAMPAMNGFEVMQRLAKDDDLRDVPLIVVSGCDITLDEHRRLAAAGHRFFPKAASTPREIAQSLKELAVKARDVKTLSYKDMAHKELAA</sequence>
<keyword evidence="11" id="KW-1185">Reference proteome</keyword>
<dbReference type="PROSITE" id="PS50110">
    <property type="entry name" value="RESPONSE_REGULATORY"/>
    <property type="match status" value="2"/>
</dbReference>
<name>A0ABS2DAC0_9SPHN</name>
<feature type="domain" description="Response regulatory" evidence="9">
    <location>
        <begin position="534"/>
        <end position="650"/>
    </location>
</feature>
<dbReference type="SMART" id="SM00388">
    <property type="entry name" value="HisKA"/>
    <property type="match status" value="1"/>
</dbReference>
<keyword evidence="7" id="KW-0812">Transmembrane</keyword>
<feature type="transmembrane region" description="Helical" evidence="7">
    <location>
        <begin position="55"/>
        <end position="80"/>
    </location>
</feature>
<dbReference type="RefSeq" id="WP_204199986.1">
    <property type="nucleotide sequence ID" value="NZ_JAFEMC010000005.1"/>
</dbReference>
<feature type="domain" description="Response regulatory" evidence="9">
    <location>
        <begin position="415"/>
        <end position="528"/>
    </location>
</feature>
<dbReference type="InterPro" id="IPR011006">
    <property type="entry name" value="CheY-like_superfamily"/>
</dbReference>
<dbReference type="PANTHER" id="PTHR43047:SF63">
    <property type="entry name" value="HISTIDINE KINASE"/>
    <property type="match status" value="1"/>
</dbReference>
<feature type="modified residue" description="4-aspartylphosphate" evidence="6">
    <location>
        <position position="583"/>
    </location>
</feature>
<evidence type="ECO:0000256" key="7">
    <source>
        <dbReference type="SAM" id="Phobius"/>
    </source>
</evidence>
<dbReference type="Gene3D" id="3.30.565.10">
    <property type="entry name" value="Histidine kinase-like ATPase, C-terminal domain"/>
    <property type="match status" value="1"/>
</dbReference>
<evidence type="ECO:0000256" key="6">
    <source>
        <dbReference type="PROSITE-ProRule" id="PRU00169"/>
    </source>
</evidence>
<evidence type="ECO:0000259" key="8">
    <source>
        <dbReference type="PROSITE" id="PS50109"/>
    </source>
</evidence>
<reference evidence="10 11" key="1">
    <citation type="submission" date="2020-12" db="EMBL/GenBank/DDBJ databases">
        <title>Sphingomonas sp.</title>
        <authorList>
            <person name="Kim M.K."/>
        </authorList>
    </citation>
    <scope>NUCLEOTIDE SEQUENCE [LARGE SCALE GENOMIC DNA]</scope>
    <source>
        <strain evidence="10 11">BT552</strain>
    </source>
</reference>
<dbReference type="CDD" id="cd16922">
    <property type="entry name" value="HATPase_EvgS-ArcB-TorS-like"/>
    <property type="match status" value="1"/>
</dbReference>
<dbReference type="InterPro" id="IPR001789">
    <property type="entry name" value="Sig_transdc_resp-reg_receiver"/>
</dbReference>
<dbReference type="InterPro" id="IPR036097">
    <property type="entry name" value="HisK_dim/P_sf"/>
</dbReference>
<dbReference type="SUPFAM" id="SSF47384">
    <property type="entry name" value="Homodimeric domain of signal transducing histidine kinase"/>
    <property type="match status" value="1"/>
</dbReference>
<feature type="transmembrane region" description="Helical" evidence="7">
    <location>
        <begin position="25"/>
        <end position="49"/>
    </location>
</feature>
<dbReference type="CDD" id="cd00082">
    <property type="entry name" value="HisKA"/>
    <property type="match status" value="1"/>
</dbReference>
<dbReference type="InterPro" id="IPR003661">
    <property type="entry name" value="HisK_dim/P_dom"/>
</dbReference>
<dbReference type="Pfam" id="PF02518">
    <property type="entry name" value="HATPase_c"/>
    <property type="match status" value="1"/>
</dbReference>
<comment type="caution">
    <text evidence="10">The sequence shown here is derived from an EMBL/GenBank/DDBJ whole genome shotgun (WGS) entry which is preliminary data.</text>
</comment>
<dbReference type="InterPro" id="IPR036890">
    <property type="entry name" value="HATPase_C_sf"/>
</dbReference>
<dbReference type="PANTHER" id="PTHR43047">
    <property type="entry name" value="TWO-COMPONENT HISTIDINE PROTEIN KINASE"/>
    <property type="match status" value="1"/>
</dbReference>
<accession>A0ABS2DAC0</accession>
<proteinExistence type="predicted"/>
<dbReference type="PROSITE" id="PS50109">
    <property type="entry name" value="HIS_KIN"/>
    <property type="match status" value="1"/>
</dbReference>
<keyword evidence="4" id="KW-0808">Transferase</keyword>
<evidence type="ECO:0000313" key="11">
    <source>
        <dbReference type="Proteomes" id="UP000763641"/>
    </source>
</evidence>